<proteinExistence type="predicted"/>
<keyword evidence="2" id="KW-1185">Reference proteome</keyword>
<evidence type="ECO:0000313" key="2">
    <source>
        <dbReference type="Proteomes" id="UP000186026"/>
    </source>
</evidence>
<dbReference type="AlphaFoldDB" id="A0A1N7PN45"/>
<evidence type="ECO:0000313" key="1">
    <source>
        <dbReference type="EMBL" id="SIT12031.1"/>
    </source>
</evidence>
<dbReference type="STRING" id="529505.SAMN05421761_11837"/>
<accession>A0A1N7PN45</accession>
<sequence>MNTIDFSPEGSGRFQPRGIGEISATRDRGDFRLGALADFADFADFFTTDEHGGTLLKCDLGSLIGFMGLGIWLLG</sequence>
<dbReference type="EMBL" id="FTOP01000018">
    <property type="protein sequence ID" value="SIT12031.1"/>
    <property type="molecule type" value="Genomic_DNA"/>
</dbReference>
<reference evidence="2" key="1">
    <citation type="submission" date="2017-01" db="EMBL/GenBank/DDBJ databases">
        <authorList>
            <person name="Varghese N."/>
            <person name="Submissions S."/>
        </authorList>
    </citation>
    <scope>NUCLEOTIDE SEQUENCE [LARGE SCALE GENOMIC DNA]</scope>
    <source>
        <strain evidence="2">DSM 46698</strain>
    </source>
</reference>
<name>A0A1N7PN45_9BACT</name>
<dbReference type="Proteomes" id="UP000186026">
    <property type="component" value="Unassembled WGS sequence"/>
</dbReference>
<organism evidence="1 2">
    <name type="scientific">Belliella pelovolcani</name>
    <dbReference type="NCBI Taxonomy" id="529505"/>
    <lineage>
        <taxon>Bacteria</taxon>
        <taxon>Pseudomonadati</taxon>
        <taxon>Bacteroidota</taxon>
        <taxon>Cytophagia</taxon>
        <taxon>Cytophagales</taxon>
        <taxon>Cyclobacteriaceae</taxon>
        <taxon>Belliella</taxon>
    </lineage>
</organism>
<gene>
    <name evidence="1" type="ORF">SAMN05421761_11837</name>
</gene>
<protein>
    <submittedName>
        <fullName evidence="1">Uncharacterized protein</fullName>
    </submittedName>
</protein>